<dbReference type="AlphaFoldDB" id="A0A0D2KRK6"/>
<dbReference type="KEGG" id="mng:MNEG_9791"/>
<evidence type="ECO:0000313" key="3">
    <source>
        <dbReference type="Proteomes" id="UP000054498"/>
    </source>
</evidence>
<accession>A0A0D2KRK6</accession>
<dbReference type="EMBL" id="KK102284">
    <property type="protein sequence ID" value="KIY98173.1"/>
    <property type="molecule type" value="Genomic_DNA"/>
</dbReference>
<dbReference type="Proteomes" id="UP000054498">
    <property type="component" value="Unassembled WGS sequence"/>
</dbReference>
<gene>
    <name evidence="2" type="ORF">MNEG_9791</name>
</gene>
<keyword evidence="1" id="KW-0732">Signal</keyword>
<protein>
    <recommendedName>
        <fullName evidence="4">EGF-like domain-containing protein</fullName>
    </recommendedName>
</protein>
<name>A0A0D2KRK6_9CHLO</name>
<feature type="signal peptide" evidence="1">
    <location>
        <begin position="1"/>
        <end position="31"/>
    </location>
</feature>
<keyword evidence="3" id="KW-1185">Reference proteome</keyword>
<evidence type="ECO:0000256" key="1">
    <source>
        <dbReference type="SAM" id="SignalP"/>
    </source>
</evidence>
<dbReference type="RefSeq" id="XP_013897193.1">
    <property type="nucleotide sequence ID" value="XM_014041739.1"/>
</dbReference>
<evidence type="ECO:0008006" key="4">
    <source>
        <dbReference type="Google" id="ProtNLM"/>
    </source>
</evidence>
<organism evidence="2 3">
    <name type="scientific">Monoraphidium neglectum</name>
    <dbReference type="NCBI Taxonomy" id="145388"/>
    <lineage>
        <taxon>Eukaryota</taxon>
        <taxon>Viridiplantae</taxon>
        <taxon>Chlorophyta</taxon>
        <taxon>core chlorophytes</taxon>
        <taxon>Chlorophyceae</taxon>
        <taxon>CS clade</taxon>
        <taxon>Sphaeropleales</taxon>
        <taxon>Selenastraceae</taxon>
        <taxon>Monoraphidium</taxon>
    </lineage>
</organism>
<evidence type="ECO:0000313" key="2">
    <source>
        <dbReference type="EMBL" id="KIY98173.1"/>
    </source>
</evidence>
<feature type="chain" id="PRO_5002245875" description="EGF-like domain-containing protein" evidence="1">
    <location>
        <begin position="32"/>
        <end position="376"/>
    </location>
</feature>
<sequence length="376" mass="37347">MGRSRPYKQRLRIYVALIISALAVQLGQASARVCIVDLEIKGSALTLGGHVHEPVEAKLVPYGAAEASGVVSVALSSAGESCPPAAGDLRAALAGAVLVAPAGGRGVAFGSLRTSGPAAGASGVAVRGLKGALMSSARGPAEPLALSLSPRSGAATLASAAAAEPLDGTSFKGAGCALRASGGQLRLDCRELKLEGRLVGEGQISALLQISGSLTAAGKLADAKAAPSDLPPPLQSQATRRRALLAEAPPPALGARGCAAGAAVAANGSCACAAGWGGRDCSVCRENSVCPGFTGQPNSTCDANLTYGPTTSYKAYDCDLIGGLSKWVTGVAALCNVRGERLPFGYGPLGLKVSSTRKSRRSGSRAMSVAANLAAC</sequence>
<dbReference type="GeneID" id="25742666"/>
<proteinExistence type="predicted"/>
<reference evidence="2 3" key="1">
    <citation type="journal article" date="2013" name="BMC Genomics">
        <title>Reconstruction of the lipid metabolism for the microalga Monoraphidium neglectum from its genome sequence reveals characteristics suitable for biofuel production.</title>
        <authorList>
            <person name="Bogen C."/>
            <person name="Al-Dilaimi A."/>
            <person name="Albersmeier A."/>
            <person name="Wichmann J."/>
            <person name="Grundmann M."/>
            <person name="Rupp O."/>
            <person name="Lauersen K.J."/>
            <person name="Blifernez-Klassen O."/>
            <person name="Kalinowski J."/>
            <person name="Goesmann A."/>
            <person name="Mussgnug J.H."/>
            <person name="Kruse O."/>
        </authorList>
    </citation>
    <scope>NUCLEOTIDE SEQUENCE [LARGE SCALE GENOMIC DNA]</scope>
    <source>
        <strain evidence="2 3">SAG 48.87</strain>
    </source>
</reference>